<organism evidence="4 5">
    <name type="scientific">Photobacterium phosphoreum</name>
    <dbReference type="NCBI Taxonomy" id="659"/>
    <lineage>
        <taxon>Bacteria</taxon>
        <taxon>Pseudomonadati</taxon>
        <taxon>Pseudomonadota</taxon>
        <taxon>Gammaproteobacteria</taxon>
        <taxon>Vibrionales</taxon>
        <taxon>Vibrionaceae</taxon>
        <taxon>Photobacterium</taxon>
    </lineage>
</organism>
<evidence type="ECO:0000256" key="2">
    <source>
        <dbReference type="ARBA" id="ARBA00023172"/>
    </source>
</evidence>
<evidence type="ECO:0000313" key="5">
    <source>
        <dbReference type="Proteomes" id="UP000813876"/>
    </source>
</evidence>
<dbReference type="GO" id="GO:0003677">
    <property type="term" value="F:DNA binding"/>
    <property type="evidence" value="ECO:0007669"/>
    <property type="project" value="InterPro"/>
</dbReference>
<dbReference type="PROSITE" id="PS51898">
    <property type="entry name" value="TYR_RECOMBINASE"/>
    <property type="match status" value="1"/>
</dbReference>
<dbReference type="InterPro" id="IPR002104">
    <property type="entry name" value="Integrase_catalytic"/>
</dbReference>
<dbReference type="Proteomes" id="UP000813876">
    <property type="component" value="Unassembled WGS sequence"/>
</dbReference>
<dbReference type="RefSeq" id="WP_232581450.1">
    <property type="nucleotide sequence ID" value="NZ_WMCP01000017.1"/>
</dbReference>
<dbReference type="CDD" id="cd00796">
    <property type="entry name" value="INT_Rci_Hp1_C"/>
    <property type="match status" value="1"/>
</dbReference>
<accession>A0AAW4ZR04</accession>
<dbReference type="PANTHER" id="PTHR30349:SF93">
    <property type="entry name" value="FELS-2 PROPHAGE PROTEIN"/>
    <property type="match status" value="1"/>
</dbReference>
<dbReference type="Pfam" id="PF00589">
    <property type="entry name" value="Phage_integrase"/>
    <property type="match status" value="1"/>
</dbReference>
<dbReference type="PANTHER" id="PTHR30349">
    <property type="entry name" value="PHAGE INTEGRASE-RELATED"/>
    <property type="match status" value="1"/>
</dbReference>
<feature type="domain" description="Tyr recombinase" evidence="3">
    <location>
        <begin position="19"/>
        <end position="181"/>
    </location>
</feature>
<dbReference type="AlphaFoldDB" id="A0AAW4ZR04"/>
<name>A0AAW4ZR04_PHOPO</name>
<dbReference type="InterPro" id="IPR013762">
    <property type="entry name" value="Integrase-like_cat_sf"/>
</dbReference>
<gene>
    <name evidence="4" type="ORF">GLP33_14035</name>
</gene>
<sequence>MAVLCFSLRNLKSAKAQESEMYFLTTKEIEILLLHIKTTCRKPELYLKIIKICLSTGARIREVTSLRGSQISKYRITYTKTKGKKNRSVPISKELYNYIYQDTSTELFYDCTKGIAAMIKKLFPHLPRGQATHVLRHTFASHFMMNGGNLLVLRQILGHSSVTQTMVYAHLSPTHLEDAVSKNPLVGINIQ</sequence>
<dbReference type="GO" id="GO:0006310">
    <property type="term" value="P:DNA recombination"/>
    <property type="evidence" value="ECO:0007669"/>
    <property type="project" value="UniProtKB-KW"/>
</dbReference>
<comment type="caution">
    <text evidence="4">The sequence shown here is derived from an EMBL/GenBank/DDBJ whole genome shotgun (WGS) entry which is preliminary data.</text>
</comment>
<protein>
    <submittedName>
        <fullName evidence="4">Tyrosine-type recombinase/integrase</fullName>
    </submittedName>
</protein>
<dbReference type="Gene3D" id="1.10.443.10">
    <property type="entry name" value="Intergrase catalytic core"/>
    <property type="match status" value="1"/>
</dbReference>
<evidence type="ECO:0000313" key="4">
    <source>
        <dbReference type="EMBL" id="MCF2302850.1"/>
    </source>
</evidence>
<keyword evidence="1" id="KW-0229">DNA integration</keyword>
<dbReference type="SUPFAM" id="SSF56349">
    <property type="entry name" value="DNA breaking-rejoining enzymes"/>
    <property type="match status" value="1"/>
</dbReference>
<evidence type="ECO:0000256" key="1">
    <source>
        <dbReference type="ARBA" id="ARBA00022908"/>
    </source>
</evidence>
<dbReference type="InterPro" id="IPR050090">
    <property type="entry name" value="Tyrosine_recombinase_XerCD"/>
</dbReference>
<dbReference type="EMBL" id="WMCP01000017">
    <property type="protein sequence ID" value="MCF2302850.1"/>
    <property type="molecule type" value="Genomic_DNA"/>
</dbReference>
<dbReference type="GO" id="GO:0015074">
    <property type="term" value="P:DNA integration"/>
    <property type="evidence" value="ECO:0007669"/>
    <property type="project" value="UniProtKB-KW"/>
</dbReference>
<dbReference type="InterPro" id="IPR011010">
    <property type="entry name" value="DNA_brk_join_enz"/>
</dbReference>
<keyword evidence="2" id="KW-0233">DNA recombination</keyword>
<evidence type="ECO:0000259" key="3">
    <source>
        <dbReference type="PROSITE" id="PS51898"/>
    </source>
</evidence>
<reference evidence="4" key="1">
    <citation type="submission" date="2019-11" db="EMBL/GenBank/DDBJ databases">
        <title>Comparative genomics of photobacteria reveal adaptation to distinct habitats.</title>
        <authorList>
            <person name="Fuertes-Perez S."/>
            <person name="Hilgarth M."/>
            <person name="Vogel R.F."/>
        </authorList>
    </citation>
    <scope>NUCLEOTIDE SEQUENCE</scope>
    <source>
        <strain evidence="4">TMW2.2145</strain>
    </source>
</reference>
<proteinExistence type="predicted"/>